<dbReference type="RefSeq" id="WP_283175367.1">
    <property type="nucleotide sequence ID" value="NZ_JAPNOA010000059.1"/>
</dbReference>
<dbReference type="InterPro" id="IPR051396">
    <property type="entry name" value="Bact_Antivir_Def_Nuclease"/>
</dbReference>
<dbReference type="SUPFAM" id="SSF52540">
    <property type="entry name" value="P-loop containing nucleoside triphosphate hydrolases"/>
    <property type="match status" value="1"/>
</dbReference>
<dbReference type="Pfam" id="PF13175">
    <property type="entry name" value="AAA_15"/>
    <property type="match status" value="1"/>
</dbReference>
<dbReference type="InterPro" id="IPR003959">
    <property type="entry name" value="ATPase_AAA_core"/>
</dbReference>
<keyword evidence="4" id="KW-1185">Reference proteome</keyword>
<dbReference type="Gene3D" id="3.40.50.300">
    <property type="entry name" value="P-loop containing nucleotide triphosphate hydrolases"/>
    <property type="match status" value="2"/>
</dbReference>
<comment type="caution">
    <text evidence="3">The sequence shown here is derived from an EMBL/GenBank/DDBJ whole genome shotgun (WGS) entry which is preliminary data.</text>
</comment>
<sequence>MIEKLHLKNFTAFDDLELKLSPKINVIIGENGTGKTQLLKALYFCNKALASQTPGAEDLLHTFRPSPLSLKELVGNDGKAKAEVHCELATGQAMDISFSANSRQLVQDRFMSNPPAAKPTFLPAKEVLSFLKGMSASKLTDVQNHGLFDQTYLDLISKLLVKAASKPGEKIDDDPRFADVYLKLVEVLGGKFEVMFPGENLIIRFNSGEYERVKDESSPNFDQMTFRKRRSDSMDMTAEGLRKLGNLQLLLANHELVPGSGGVLLWDEPEANLNPKLMKLVVETLLQFARNGQQIVVATHDYVLLKWFDLLIDSGKGDHIRYHGLSRDEDGKISIEVADDYKYLSTNAISNTFSELYDAEIQRSLGGS</sequence>
<evidence type="ECO:0000259" key="2">
    <source>
        <dbReference type="Pfam" id="PF13304"/>
    </source>
</evidence>
<dbReference type="GO" id="GO:0016887">
    <property type="term" value="F:ATP hydrolysis activity"/>
    <property type="evidence" value="ECO:0007669"/>
    <property type="project" value="InterPro"/>
</dbReference>
<dbReference type="Proteomes" id="UP001150830">
    <property type="component" value="Unassembled WGS sequence"/>
</dbReference>
<dbReference type="AlphaFoldDB" id="A0A9X3EI48"/>
<evidence type="ECO:0000259" key="1">
    <source>
        <dbReference type="Pfam" id="PF13175"/>
    </source>
</evidence>
<feature type="domain" description="ATPase AAA-type core" evidence="2">
    <location>
        <begin position="239"/>
        <end position="305"/>
    </location>
</feature>
<evidence type="ECO:0000313" key="4">
    <source>
        <dbReference type="Proteomes" id="UP001150830"/>
    </source>
</evidence>
<dbReference type="InterPro" id="IPR041685">
    <property type="entry name" value="AAA_GajA/Old/RecF-like"/>
</dbReference>
<dbReference type="Pfam" id="PF13304">
    <property type="entry name" value="AAA_21"/>
    <property type="match status" value="1"/>
</dbReference>
<evidence type="ECO:0000313" key="3">
    <source>
        <dbReference type="EMBL" id="MCY0967159.1"/>
    </source>
</evidence>
<organism evidence="3 4">
    <name type="scientific">Parathalassolituus penaei</name>
    <dbReference type="NCBI Taxonomy" id="2997323"/>
    <lineage>
        <taxon>Bacteria</taxon>
        <taxon>Pseudomonadati</taxon>
        <taxon>Pseudomonadota</taxon>
        <taxon>Gammaproteobacteria</taxon>
        <taxon>Oceanospirillales</taxon>
        <taxon>Oceanospirillaceae</taxon>
        <taxon>Parathalassolituus</taxon>
    </lineage>
</organism>
<protein>
    <submittedName>
        <fullName evidence="3">AAA family ATPase</fullName>
    </submittedName>
</protein>
<dbReference type="EMBL" id="JAPNOA010000059">
    <property type="protein sequence ID" value="MCY0967159.1"/>
    <property type="molecule type" value="Genomic_DNA"/>
</dbReference>
<dbReference type="PANTHER" id="PTHR43581">
    <property type="entry name" value="ATP/GTP PHOSPHATASE"/>
    <property type="match status" value="1"/>
</dbReference>
<proteinExistence type="predicted"/>
<gene>
    <name evidence="3" type="ORF">OUO13_18425</name>
</gene>
<dbReference type="PANTHER" id="PTHR43581:SF2">
    <property type="entry name" value="EXCINUCLEASE ATPASE SUBUNIT"/>
    <property type="match status" value="1"/>
</dbReference>
<feature type="domain" description="Endonuclease GajA/Old nuclease/RecF-like AAA" evidence="1">
    <location>
        <begin position="1"/>
        <end position="96"/>
    </location>
</feature>
<reference evidence="3" key="1">
    <citation type="submission" date="2022-11" db="EMBL/GenBank/DDBJ databases">
        <title>Parathalassolutuus dongxingensis gen. nov., sp. nov., a novel member of family Oceanospirillaceae isolated from a coastal shrimp pond in Guangxi, China.</title>
        <authorList>
            <person name="Chen H."/>
        </authorList>
    </citation>
    <scope>NUCLEOTIDE SEQUENCE</scope>
    <source>
        <strain evidence="3">G-43</strain>
    </source>
</reference>
<name>A0A9X3EI48_9GAMM</name>
<accession>A0A9X3EI48</accession>
<dbReference type="InterPro" id="IPR027417">
    <property type="entry name" value="P-loop_NTPase"/>
</dbReference>
<dbReference type="GO" id="GO:0005524">
    <property type="term" value="F:ATP binding"/>
    <property type="evidence" value="ECO:0007669"/>
    <property type="project" value="InterPro"/>
</dbReference>